<comment type="similarity">
    <text evidence="4">Belongs to the class I-like SAM-binding methyltransferase superfamily. RNA M5U methyltransferase family.</text>
</comment>
<evidence type="ECO:0000256" key="2">
    <source>
        <dbReference type="ARBA" id="ARBA00022679"/>
    </source>
</evidence>
<dbReference type="AlphaFoldDB" id="A0A7C3UVD3"/>
<feature type="binding site" evidence="4">
    <location>
        <position position="272"/>
    </location>
    <ligand>
        <name>S-adenosyl-L-methionine</name>
        <dbReference type="ChEBI" id="CHEBI:59789"/>
    </ligand>
</feature>
<name>A0A7C3UVD3_UNCW3</name>
<dbReference type="PANTHER" id="PTHR11061">
    <property type="entry name" value="RNA M5U METHYLTRANSFERASE"/>
    <property type="match status" value="1"/>
</dbReference>
<dbReference type="InterPro" id="IPR030390">
    <property type="entry name" value="MeTrfase_TrmA_AS"/>
</dbReference>
<feature type="active site" evidence="5">
    <location>
        <position position="393"/>
    </location>
</feature>
<dbReference type="NCBIfam" id="TIGR00479">
    <property type="entry name" value="rumA"/>
    <property type="match status" value="1"/>
</dbReference>
<dbReference type="EC" id="2.1.1.190" evidence="7"/>
<dbReference type="PROSITE" id="PS50926">
    <property type="entry name" value="TRAM"/>
    <property type="match status" value="1"/>
</dbReference>
<dbReference type="SUPFAM" id="SSF50249">
    <property type="entry name" value="Nucleic acid-binding proteins"/>
    <property type="match status" value="1"/>
</dbReference>
<dbReference type="InterPro" id="IPR029063">
    <property type="entry name" value="SAM-dependent_MTases_sf"/>
</dbReference>
<dbReference type="GO" id="GO:0070041">
    <property type="term" value="F:rRNA (uridine-C5-)-methyltransferase activity"/>
    <property type="evidence" value="ECO:0007669"/>
    <property type="project" value="TreeGrafter"/>
</dbReference>
<organism evidence="7">
    <name type="scientific">candidate division WOR-3 bacterium</name>
    <dbReference type="NCBI Taxonomy" id="2052148"/>
    <lineage>
        <taxon>Bacteria</taxon>
        <taxon>Bacteria division WOR-3</taxon>
    </lineage>
</organism>
<evidence type="ECO:0000256" key="3">
    <source>
        <dbReference type="ARBA" id="ARBA00022691"/>
    </source>
</evidence>
<comment type="caution">
    <text evidence="7">The sequence shown here is derived from an EMBL/GenBank/DDBJ whole genome shotgun (WGS) entry which is preliminary data.</text>
</comment>
<dbReference type="InterPro" id="IPR012340">
    <property type="entry name" value="NA-bd_OB-fold"/>
</dbReference>
<feature type="active site" description="Nucleophile" evidence="4">
    <location>
        <position position="393"/>
    </location>
</feature>
<feature type="binding site" evidence="4">
    <location>
        <position position="301"/>
    </location>
    <ligand>
        <name>S-adenosyl-L-methionine</name>
        <dbReference type="ChEBI" id="CHEBI:59789"/>
    </ligand>
</feature>
<evidence type="ECO:0000313" key="7">
    <source>
        <dbReference type="EMBL" id="HGE98482.1"/>
    </source>
</evidence>
<dbReference type="FunFam" id="3.40.50.150:FF:000009">
    <property type="entry name" value="23S rRNA (Uracil(1939)-C(5))-methyltransferase RlmD"/>
    <property type="match status" value="1"/>
</dbReference>
<dbReference type="PROSITE" id="PS51687">
    <property type="entry name" value="SAM_MT_RNA_M5U"/>
    <property type="match status" value="1"/>
</dbReference>
<evidence type="ECO:0000256" key="4">
    <source>
        <dbReference type="PROSITE-ProRule" id="PRU01024"/>
    </source>
</evidence>
<keyword evidence="3 4" id="KW-0949">S-adenosyl-L-methionine</keyword>
<evidence type="ECO:0000256" key="5">
    <source>
        <dbReference type="PROSITE-ProRule" id="PRU10015"/>
    </source>
</evidence>
<evidence type="ECO:0000256" key="1">
    <source>
        <dbReference type="ARBA" id="ARBA00022603"/>
    </source>
</evidence>
<keyword evidence="2 4" id="KW-0808">Transferase</keyword>
<reference evidence="7" key="1">
    <citation type="journal article" date="2020" name="mSystems">
        <title>Genome- and Community-Level Interaction Insights into Carbon Utilization and Element Cycling Functions of Hydrothermarchaeota in Hydrothermal Sediment.</title>
        <authorList>
            <person name="Zhou Z."/>
            <person name="Liu Y."/>
            <person name="Xu W."/>
            <person name="Pan J."/>
            <person name="Luo Z.H."/>
            <person name="Li M."/>
        </authorList>
    </citation>
    <scope>NUCLEOTIDE SEQUENCE [LARGE SCALE GENOMIC DNA]</scope>
    <source>
        <strain evidence="7">SpSt-906</strain>
    </source>
</reference>
<accession>A0A7C3UVD3</accession>
<dbReference type="InterPro" id="IPR030391">
    <property type="entry name" value="MeTrfase_TrmA_CS"/>
</dbReference>
<keyword evidence="1 4" id="KW-0489">Methyltransferase</keyword>
<dbReference type="CDD" id="cd02440">
    <property type="entry name" value="AdoMet_MTases"/>
    <property type="match status" value="1"/>
</dbReference>
<dbReference type="PROSITE" id="PS01230">
    <property type="entry name" value="TRMA_1"/>
    <property type="match status" value="1"/>
</dbReference>
<dbReference type="GO" id="GO:0070475">
    <property type="term" value="P:rRNA base methylation"/>
    <property type="evidence" value="ECO:0007669"/>
    <property type="project" value="TreeGrafter"/>
</dbReference>
<dbReference type="InterPro" id="IPR002792">
    <property type="entry name" value="TRAM_dom"/>
</dbReference>
<proteinExistence type="inferred from homology"/>
<feature type="binding site" evidence="4">
    <location>
        <position position="366"/>
    </location>
    <ligand>
        <name>S-adenosyl-L-methionine</name>
        <dbReference type="ChEBI" id="CHEBI:59789"/>
    </ligand>
</feature>
<dbReference type="Gene3D" id="3.40.50.150">
    <property type="entry name" value="Vaccinia Virus protein VP39"/>
    <property type="match status" value="1"/>
</dbReference>
<dbReference type="Gene3D" id="2.40.50.1070">
    <property type="match status" value="1"/>
</dbReference>
<dbReference type="EMBL" id="DTMQ01000002">
    <property type="protein sequence ID" value="HGE98482.1"/>
    <property type="molecule type" value="Genomic_DNA"/>
</dbReference>
<dbReference type="PROSITE" id="PS01231">
    <property type="entry name" value="TRMA_2"/>
    <property type="match status" value="1"/>
</dbReference>
<protein>
    <submittedName>
        <fullName evidence="7">23S rRNA (Uracil(1939)-C(5))-methyltransferase RlmD</fullName>
        <ecNumber evidence="7">2.1.1.190</ecNumber>
    </submittedName>
</protein>
<feature type="domain" description="TRAM" evidence="6">
    <location>
        <begin position="1"/>
        <end position="54"/>
    </location>
</feature>
<dbReference type="SUPFAM" id="SSF53335">
    <property type="entry name" value="S-adenosyl-L-methionine-dependent methyltransferases"/>
    <property type="match status" value="1"/>
</dbReference>
<gene>
    <name evidence="7" type="primary">rlmD</name>
    <name evidence="7" type="ORF">ENX07_00140</name>
</gene>
<dbReference type="InterPro" id="IPR010280">
    <property type="entry name" value="U5_MeTrfase_fam"/>
</dbReference>
<dbReference type="Gene3D" id="2.40.50.140">
    <property type="entry name" value="Nucleic acid-binding proteins"/>
    <property type="match status" value="1"/>
</dbReference>
<dbReference type="PANTHER" id="PTHR11061:SF30">
    <property type="entry name" value="TRNA (URACIL(54)-C(5))-METHYLTRANSFERASE"/>
    <property type="match status" value="1"/>
</dbReference>
<sequence length="437" mass="49431">MVIELKIEKVVYGGYGLGNHKGIKVFIPYTCPEEIIRAEITEKKKGYWFGELKEIIEPSPLRIKPLCQKFTICGGCDFQHMEYPGQLVVKKLLLNDALSHIGKIILPVKNPFPAKEWGYRNKIQMIFGNGNKLKIGYYQKKSHNLVDCPTCPLQPKVFDQIREVFFQKLSVSPEKIYSEEKKEGNLRYLVLKRGEKTGEVLITIVSVEPVADRNLFAELNGAMGIVGILNNINPFPKNRILTDDFRIISGRDYYFENILDKRFKISAGSFFQINTPETERLVKKVLKFLEPKGDEVVLDLFSGVGTFSLIVANFVGKVIGIEIVPSAVKDALTNKEINGVDNVEFILGDCEKAIDSFSRVDKVIIDPPRKGISSHLLQRITALKPEIIVYVSCNPATLARDLKLFSDYHYEPVAIEMVDMFPQTYHIESIAKVVPKG</sequence>
<feature type="binding site" evidence="4">
    <location>
        <position position="322"/>
    </location>
    <ligand>
        <name>S-adenosyl-L-methionine</name>
        <dbReference type="ChEBI" id="CHEBI:59789"/>
    </ligand>
</feature>
<dbReference type="Pfam" id="PF05958">
    <property type="entry name" value="tRNA_U5-meth_tr"/>
    <property type="match status" value="1"/>
</dbReference>
<evidence type="ECO:0000259" key="6">
    <source>
        <dbReference type="PROSITE" id="PS50926"/>
    </source>
</evidence>